<evidence type="ECO:0000313" key="5">
    <source>
        <dbReference type="EMBL" id="MBE9029971.1"/>
    </source>
</evidence>
<dbReference type="GO" id="GO:0004176">
    <property type="term" value="F:ATP-dependent peptidase activity"/>
    <property type="evidence" value="ECO:0007669"/>
    <property type="project" value="InterPro"/>
</dbReference>
<keyword evidence="6" id="KW-1185">Reference proteome</keyword>
<dbReference type="GO" id="GO:0005524">
    <property type="term" value="F:ATP binding"/>
    <property type="evidence" value="ECO:0007669"/>
    <property type="project" value="UniProtKB-KW"/>
</dbReference>
<dbReference type="SUPFAM" id="SSF140990">
    <property type="entry name" value="FtsH protease domain-like"/>
    <property type="match status" value="1"/>
</dbReference>
<feature type="domain" description="ATPase AAA-type core" evidence="3">
    <location>
        <begin position="64"/>
        <end position="135"/>
    </location>
</feature>
<dbReference type="EMBL" id="JADEXQ010000026">
    <property type="protein sequence ID" value="MBE9029971.1"/>
    <property type="molecule type" value="Genomic_DNA"/>
</dbReference>
<protein>
    <submittedName>
        <fullName evidence="5">AAA family ATPase</fullName>
    </submittedName>
</protein>
<dbReference type="InterPro" id="IPR037219">
    <property type="entry name" value="Peptidase_M41-like"/>
</dbReference>
<dbReference type="InterPro" id="IPR050130">
    <property type="entry name" value="ClpA_ClpB"/>
</dbReference>
<name>A0A928Z230_9CYAN</name>
<evidence type="ECO:0000313" key="6">
    <source>
        <dbReference type="Proteomes" id="UP000625316"/>
    </source>
</evidence>
<dbReference type="GO" id="GO:0005737">
    <property type="term" value="C:cytoplasm"/>
    <property type="evidence" value="ECO:0007669"/>
    <property type="project" value="TreeGrafter"/>
</dbReference>
<dbReference type="GO" id="GO:0006508">
    <property type="term" value="P:proteolysis"/>
    <property type="evidence" value="ECO:0007669"/>
    <property type="project" value="InterPro"/>
</dbReference>
<dbReference type="SUPFAM" id="SSF52540">
    <property type="entry name" value="P-loop containing nucleoside triphosphate hydrolases"/>
    <property type="match status" value="1"/>
</dbReference>
<proteinExistence type="predicted"/>
<sequence length="635" mass="72429">MVRGSVVELDLPQIEARKQTLEAARVELKQHFVGIDDIIDDLLDYIQIWYLMPEILSRPIIINLWGMTGVGKTDLVRRLVKCLNFQDRFTEIELSNVDSTAWQTSVSEILESNNINDGESAIVLFDEIQRFNTLNPDGSPIQTTKFADFWELLSDGKLSKREKVDLDHYLQDYLFQQREQKRQRDRGQATGEEESHLGLYEAQQLKDMLKLDHDILDIADMSRWQMIEKLQQAKRKKQIYEPIDHAKTLVIISGNLDEAFSMATQTSESDIDADIFHAFTQKITLVDVKNALSRKFRPEQVARFGNIHLIYKSLKKTDFERLIEQEIQSIADKTQDKFGVVIHIDHSIHQLIYRNGVFPVQGVRPVFSSVVDILETNLSKFLFAALLNHQKTIDITYDFTTAEVVAIIGSMTQRLPFTGQVDKIRQSNLQDTVTNISVHESGHALAYMVLFGLAPLQLKSKLADSYAAGFTFPHQIHETRDTLVHKIKIYLAGGLAEELVFGAGLASIGRGHDRQQVTTLAAEYVRRYGFDPKYQANYAMDEAYELNKFTTDRTIEKMIARLVKETVELLKQYQPLLHDLSWQLAATGSLEASQAAAIALKHNLTVQVREEGFLHIPNYHQILQEGLSLPDTEQG</sequence>
<dbReference type="InterPro" id="IPR000642">
    <property type="entry name" value="Peptidase_M41"/>
</dbReference>
<keyword evidence="2" id="KW-0067">ATP-binding</keyword>
<dbReference type="AlphaFoldDB" id="A0A928Z230"/>
<keyword evidence="1" id="KW-0547">Nucleotide-binding</keyword>
<evidence type="ECO:0000259" key="3">
    <source>
        <dbReference type="Pfam" id="PF00004"/>
    </source>
</evidence>
<dbReference type="Gene3D" id="3.40.50.300">
    <property type="entry name" value="P-loop containing nucleotide triphosphate hydrolases"/>
    <property type="match status" value="1"/>
</dbReference>
<evidence type="ECO:0000259" key="4">
    <source>
        <dbReference type="Pfam" id="PF01434"/>
    </source>
</evidence>
<dbReference type="GO" id="GO:0034605">
    <property type="term" value="P:cellular response to heat"/>
    <property type="evidence" value="ECO:0007669"/>
    <property type="project" value="TreeGrafter"/>
</dbReference>
<evidence type="ECO:0000256" key="1">
    <source>
        <dbReference type="ARBA" id="ARBA00022741"/>
    </source>
</evidence>
<dbReference type="GO" id="GO:0004222">
    <property type="term" value="F:metalloendopeptidase activity"/>
    <property type="evidence" value="ECO:0007669"/>
    <property type="project" value="InterPro"/>
</dbReference>
<dbReference type="PANTHER" id="PTHR11638:SF18">
    <property type="entry name" value="HEAT SHOCK PROTEIN 104"/>
    <property type="match status" value="1"/>
</dbReference>
<evidence type="ECO:0000256" key="2">
    <source>
        <dbReference type="ARBA" id="ARBA00022840"/>
    </source>
</evidence>
<dbReference type="GO" id="GO:0016887">
    <property type="term" value="F:ATP hydrolysis activity"/>
    <property type="evidence" value="ECO:0007669"/>
    <property type="project" value="InterPro"/>
</dbReference>
<feature type="domain" description="Peptidase M41" evidence="4">
    <location>
        <begin position="435"/>
        <end position="569"/>
    </location>
</feature>
<dbReference type="Pfam" id="PF01434">
    <property type="entry name" value="Peptidase_M41"/>
    <property type="match status" value="1"/>
</dbReference>
<accession>A0A928Z230</accession>
<dbReference type="Proteomes" id="UP000625316">
    <property type="component" value="Unassembled WGS sequence"/>
</dbReference>
<comment type="caution">
    <text evidence="5">The sequence shown here is derived from an EMBL/GenBank/DDBJ whole genome shotgun (WGS) entry which is preliminary data.</text>
</comment>
<dbReference type="Pfam" id="PF00004">
    <property type="entry name" value="AAA"/>
    <property type="match status" value="1"/>
</dbReference>
<reference evidence="5" key="1">
    <citation type="submission" date="2020-10" db="EMBL/GenBank/DDBJ databases">
        <authorList>
            <person name="Castelo-Branco R."/>
            <person name="Eusebio N."/>
            <person name="Adriana R."/>
            <person name="Vieira A."/>
            <person name="Brugerolle De Fraissinette N."/>
            <person name="Rezende De Castro R."/>
            <person name="Schneider M.P."/>
            <person name="Vasconcelos V."/>
            <person name="Leao P.N."/>
        </authorList>
    </citation>
    <scope>NUCLEOTIDE SEQUENCE</scope>
    <source>
        <strain evidence="5">LEGE 11480</strain>
    </source>
</reference>
<organism evidence="5 6">
    <name type="scientific">Romeriopsis navalis LEGE 11480</name>
    <dbReference type="NCBI Taxonomy" id="2777977"/>
    <lineage>
        <taxon>Bacteria</taxon>
        <taxon>Bacillati</taxon>
        <taxon>Cyanobacteriota</taxon>
        <taxon>Cyanophyceae</taxon>
        <taxon>Leptolyngbyales</taxon>
        <taxon>Leptolyngbyaceae</taxon>
        <taxon>Romeriopsis</taxon>
        <taxon>Romeriopsis navalis</taxon>
    </lineage>
</organism>
<dbReference type="InterPro" id="IPR027417">
    <property type="entry name" value="P-loop_NTPase"/>
</dbReference>
<dbReference type="PANTHER" id="PTHR11638">
    <property type="entry name" value="ATP-DEPENDENT CLP PROTEASE"/>
    <property type="match status" value="1"/>
</dbReference>
<gene>
    <name evidence="5" type="ORF">IQ266_09555</name>
</gene>
<dbReference type="InterPro" id="IPR003959">
    <property type="entry name" value="ATPase_AAA_core"/>
</dbReference>
<dbReference type="Gene3D" id="1.20.58.760">
    <property type="entry name" value="Peptidase M41"/>
    <property type="match status" value="1"/>
</dbReference>